<evidence type="ECO:0000256" key="5">
    <source>
        <dbReference type="SAM" id="MobiDB-lite"/>
    </source>
</evidence>
<evidence type="ECO:0000259" key="6">
    <source>
        <dbReference type="Pfam" id="PF00151"/>
    </source>
</evidence>
<comment type="caution">
    <text evidence="7">The sequence shown here is derived from an EMBL/GenBank/DDBJ whole genome shotgun (WGS) entry which is preliminary data.</text>
</comment>
<evidence type="ECO:0000256" key="2">
    <source>
        <dbReference type="ARBA" id="ARBA00010701"/>
    </source>
</evidence>
<dbReference type="GO" id="GO:0016298">
    <property type="term" value="F:lipase activity"/>
    <property type="evidence" value="ECO:0007669"/>
    <property type="project" value="InterPro"/>
</dbReference>
<dbReference type="GO" id="GO:0005615">
    <property type="term" value="C:extracellular space"/>
    <property type="evidence" value="ECO:0007669"/>
    <property type="project" value="TreeGrafter"/>
</dbReference>
<accession>A0A8K0C655</accession>
<dbReference type="GO" id="GO:0016042">
    <property type="term" value="P:lipid catabolic process"/>
    <property type="evidence" value="ECO:0007669"/>
    <property type="project" value="TreeGrafter"/>
</dbReference>
<dbReference type="EMBL" id="VTPC01091164">
    <property type="protein sequence ID" value="KAF2879431.1"/>
    <property type="molecule type" value="Genomic_DNA"/>
</dbReference>
<keyword evidence="3" id="KW-0964">Secreted</keyword>
<evidence type="ECO:0000256" key="4">
    <source>
        <dbReference type="RuleBase" id="RU004262"/>
    </source>
</evidence>
<dbReference type="GO" id="GO:0017171">
    <property type="term" value="F:serine hydrolase activity"/>
    <property type="evidence" value="ECO:0007669"/>
    <property type="project" value="TreeGrafter"/>
</dbReference>
<gene>
    <name evidence="7" type="ORF">ILUMI_26740</name>
</gene>
<comment type="similarity">
    <text evidence="2 4">Belongs to the AB hydrolase superfamily. Lipase family.</text>
</comment>
<organism evidence="7 8">
    <name type="scientific">Ignelater luminosus</name>
    <name type="common">Cucubano</name>
    <name type="synonym">Pyrophorus luminosus</name>
    <dbReference type="NCBI Taxonomy" id="2038154"/>
    <lineage>
        <taxon>Eukaryota</taxon>
        <taxon>Metazoa</taxon>
        <taxon>Ecdysozoa</taxon>
        <taxon>Arthropoda</taxon>
        <taxon>Hexapoda</taxon>
        <taxon>Insecta</taxon>
        <taxon>Pterygota</taxon>
        <taxon>Neoptera</taxon>
        <taxon>Endopterygota</taxon>
        <taxon>Coleoptera</taxon>
        <taxon>Polyphaga</taxon>
        <taxon>Elateriformia</taxon>
        <taxon>Elateroidea</taxon>
        <taxon>Elateridae</taxon>
        <taxon>Agrypninae</taxon>
        <taxon>Pyrophorini</taxon>
        <taxon>Ignelater</taxon>
    </lineage>
</organism>
<dbReference type="InterPro" id="IPR013818">
    <property type="entry name" value="Lipase"/>
</dbReference>
<dbReference type="PANTHER" id="PTHR11610:SF174">
    <property type="entry name" value="MIP30168P"/>
    <property type="match status" value="1"/>
</dbReference>
<evidence type="ECO:0000313" key="7">
    <source>
        <dbReference type="EMBL" id="KAF2879431.1"/>
    </source>
</evidence>
<evidence type="ECO:0000256" key="3">
    <source>
        <dbReference type="ARBA" id="ARBA00022525"/>
    </source>
</evidence>
<proteinExistence type="inferred from homology"/>
<dbReference type="Proteomes" id="UP000801492">
    <property type="component" value="Unassembled WGS sequence"/>
</dbReference>
<dbReference type="SUPFAM" id="SSF53474">
    <property type="entry name" value="alpha/beta-Hydrolases"/>
    <property type="match status" value="1"/>
</dbReference>
<evidence type="ECO:0000313" key="8">
    <source>
        <dbReference type="Proteomes" id="UP000801492"/>
    </source>
</evidence>
<name>A0A8K0C655_IGNLU</name>
<reference evidence="7" key="1">
    <citation type="submission" date="2019-08" db="EMBL/GenBank/DDBJ databases">
        <title>The genome of the North American firefly Photinus pyralis.</title>
        <authorList>
            <consortium name="Photinus pyralis genome working group"/>
            <person name="Fallon T.R."/>
            <person name="Sander Lower S.E."/>
            <person name="Weng J.-K."/>
        </authorList>
    </citation>
    <scope>NUCLEOTIDE SEQUENCE</scope>
    <source>
        <strain evidence="7">TRF0915ILg1</strain>
        <tissue evidence="7">Whole body</tissue>
    </source>
</reference>
<dbReference type="OrthoDB" id="199913at2759"/>
<keyword evidence="8" id="KW-1185">Reference proteome</keyword>
<feature type="domain" description="Lipase" evidence="6">
    <location>
        <begin position="5"/>
        <end position="75"/>
    </location>
</feature>
<dbReference type="Pfam" id="PF00151">
    <property type="entry name" value="Lipase"/>
    <property type="match status" value="1"/>
</dbReference>
<evidence type="ECO:0000256" key="1">
    <source>
        <dbReference type="ARBA" id="ARBA00004613"/>
    </source>
</evidence>
<protein>
    <recommendedName>
        <fullName evidence="6">Lipase domain-containing protein</fullName>
    </recommendedName>
</protein>
<comment type="subcellular location">
    <subcellularLocation>
        <location evidence="1">Secreted</location>
    </subcellularLocation>
</comment>
<dbReference type="InterPro" id="IPR000734">
    <property type="entry name" value="TAG_lipase"/>
</dbReference>
<sequence length="95" mass="10958">MFLETVACDHTKVTPYFIESIITPKGFYAYPCPNLVSYLIGWCNPEDNEYVLMGEHVSRKARGIYYVKTNPKPPYAQGDPRRRRKTTRAPTSNIL</sequence>
<dbReference type="PANTHER" id="PTHR11610">
    <property type="entry name" value="LIPASE"/>
    <property type="match status" value="1"/>
</dbReference>
<dbReference type="Gene3D" id="3.40.50.1820">
    <property type="entry name" value="alpha/beta hydrolase"/>
    <property type="match status" value="1"/>
</dbReference>
<feature type="region of interest" description="Disordered" evidence="5">
    <location>
        <begin position="69"/>
        <end position="95"/>
    </location>
</feature>
<dbReference type="InterPro" id="IPR029058">
    <property type="entry name" value="AB_hydrolase_fold"/>
</dbReference>
<dbReference type="AlphaFoldDB" id="A0A8K0C655"/>